<dbReference type="PANTHER" id="PTHR43744:SF3">
    <property type="entry name" value="LACTOSE TRANSPORT SYSTEM PERMEASE PROTEIN LACG"/>
    <property type="match status" value="1"/>
</dbReference>
<keyword evidence="2 7" id="KW-0813">Transport</keyword>
<reference evidence="9" key="1">
    <citation type="submission" date="2022-08" db="EMBL/GenBank/DDBJ databases">
        <authorList>
            <person name="Tistechok S."/>
            <person name="Samborskyy M."/>
            <person name="Roman I."/>
        </authorList>
    </citation>
    <scope>NUCLEOTIDE SEQUENCE</scope>
    <source>
        <strain evidence="9">DSM 103496</strain>
    </source>
</reference>
<keyword evidence="3" id="KW-1003">Cell membrane</keyword>
<evidence type="ECO:0000313" key="10">
    <source>
        <dbReference type="Proteomes" id="UP001141259"/>
    </source>
</evidence>
<feature type="transmembrane region" description="Helical" evidence="7">
    <location>
        <begin position="153"/>
        <end position="176"/>
    </location>
</feature>
<dbReference type="CDD" id="cd06261">
    <property type="entry name" value="TM_PBP2"/>
    <property type="match status" value="1"/>
</dbReference>
<evidence type="ECO:0000256" key="4">
    <source>
        <dbReference type="ARBA" id="ARBA00022692"/>
    </source>
</evidence>
<accession>A0A9X2VH74</accession>
<dbReference type="GO" id="GO:0005886">
    <property type="term" value="C:plasma membrane"/>
    <property type="evidence" value="ECO:0007669"/>
    <property type="project" value="UniProtKB-SubCell"/>
</dbReference>
<keyword evidence="5 7" id="KW-1133">Transmembrane helix</keyword>
<keyword evidence="4 7" id="KW-0812">Transmembrane</keyword>
<feature type="transmembrane region" description="Helical" evidence="7">
    <location>
        <begin position="86"/>
        <end position="108"/>
    </location>
</feature>
<organism evidence="9 10">
    <name type="scientific">Umezawaea endophytica</name>
    <dbReference type="NCBI Taxonomy" id="1654476"/>
    <lineage>
        <taxon>Bacteria</taxon>
        <taxon>Bacillati</taxon>
        <taxon>Actinomycetota</taxon>
        <taxon>Actinomycetes</taxon>
        <taxon>Pseudonocardiales</taxon>
        <taxon>Pseudonocardiaceae</taxon>
        <taxon>Umezawaea</taxon>
    </lineage>
</organism>
<sequence>MSVADQCDTALGWSTGRQAWLSRTIRAVLCVGAVLLFTGPLITVFSGAFDHNPDPTRLSVLPNNPSMINFETAGSKGIWHYLTNSLIIAGGALLLQLSVSVFAAYALARKKFRGQAVVLLLVLTTMMLPEEVIAIPLSLVIGDLPLVHVSLRGTLLGVILPLGAWGFSIFVMTEFMKEIPVELEEAAKVDGAGELRIFAQIILPLVKPALGVVAVFGFNMIWEQYLLPLIVAADPSDYTLTVALLSLRSDEEVGPGIVLAGALLALVPSLIVYLSLQKSFLRGITTGAIKG</sequence>
<evidence type="ECO:0000256" key="6">
    <source>
        <dbReference type="ARBA" id="ARBA00023136"/>
    </source>
</evidence>
<evidence type="ECO:0000259" key="8">
    <source>
        <dbReference type="PROSITE" id="PS50928"/>
    </source>
</evidence>
<dbReference type="PROSITE" id="PS50928">
    <property type="entry name" value="ABC_TM1"/>
    <property type="match status" value="1"/>
</dbReference>
<feature type="transmembrane region" description="Helical" evidence="7">
    <location>
        <begin position="27"/>
        <end position="49"/>
    </location>
</feature>
<dbReference type="RefSeq" id="WP_259622114.1">
    <property type="nucleotide sequence ID" value="NZ_JANYMP010000002.1"/>
</dbReference>
<dbReference type="InterPro" id="IPR035906">
    <property type="entry name" value="MetI-like_sf"/>
</dbReference>
<dbReference type="GO" id="GO:0055085">
    <property type="term" value="P:transmembrane transport"/>
    <property type="evidence" value="ECO:0007669"/>
    <property type="project" value="InterPro"/>
</dbReference>
<comment type="caution">
    <text evidence="9">The sequence shown here is derived from an EMBL/GenBank/DDBJ whole genome shotgun (WGS) entry which is preliminary data.</text>
</comment>
<evidence type="ECO:0000256" key="3">
    <source>
        <dbReference type="ARBA" id="ARBA00022475"/>
    </source>
</evidence>
<evidence type="ECO:0000256" key="1">
    <source>
        <dbReference type="ARBA" id="ARBA00004651"/>
    </source>
</evidence>
<feature type="transmembrane region" description="Helical" evidence="7">
    <location>
        <begin position="253"/>
        <end position="276"/>
    </location>
</feature>
<dbReference type="SUPFAM" id="SSF161098">
    <property type="entry name" value="MetI-like"/>
    <property type="match status" value="1"/>
</dbReference>
<evidence type="ECO:0000256" key="2">
    <source>
        <dbReference type="ARBA" id="ARBA00022448"/>
    </source>
</evidence>
<dbReference type="PANTHER" id="PTHR43744">
    <property type="entry name" value="ABC TRANSPORTER PERMEASE PROTEIN MG189-RELATED-RELATED"/>
    <property type="match status" value="1"/>
</dbReference>
<feature type="transmembrane region" description="Helical" evidence="7">
    <location>
        <begin position="117"/>
        <end position="141"/>
    </location>
</feature>
<dbReference type="Pfam" id="PF00528">
    <property type="entry name" value="BPD_transp_1"/>
    <property type="match status" value="1"/>
</dbReference>
<feature type="domain" description="ABC transmembrane type-1" evidence="8">
    <location>
        <begin position="82"/>
        <end position="276"/>
    </location>
</feature>
<evidence type="ECO:0000256" key="7">
    <source>
        <dbReference type="RuleBase" id="RU363032"/>
    </source>
</evidence>
<keyword evidence="6 7" id="KW-0472">Membrane</keyword>
<comment type="similarity">
    <text evidence="7">Belongs to the binding-protein-dependent transport system permease family.</text>
</comment>
<evidence type="ECO:0000313" key="9">
    <source>
        <dbReference type="EMBL" id="MCS7476630.1"/>
    </source>
</evidence>
<comment type="subcellular location">
    <subcellularLocation>
        <location evidence="1 7">Cell membrane</location>
        <topology evidence="1 7">Multi-pass membrane protein</topology>
    </subcellularLocation>
</comment>
<feature type="transmembrane region" description="Helical" evidence="7">
    <location>
        <begin position="197"/>
        <end position="222"/>
    </location>
</feature>
<dbReference type="Proteomes" id="UP001141259">
    <property type="component" value="Unassembled WGS sequence"/>
</dbReference>
<dbReference type="AlphaFoldDB" id="A0A9X2VH74"/>
<protein>
    <submittedName>
        <fullName evidence="9">Carbohydrate ABC transporter permease</fullName>
    </submittedName>
</protein>
<dbReference type="EMBL" id="JANYMP010000002">
    <property type="protein sequence ID" value="MCS7476630.1"/>
    <property type="molecule type" value="Genomic_DNA"/>
</dbReference>
<dbReference type="InterPro" id="IPR000515">
    <property type="entry name" value="MetI-like"/>
</dbReference>
<evidence type="ECO:0000256" key="5">
    <source>
        <dbReference type="ARBA" id="ARBA00022989"/>
    </source>
</evidence>
<name>A0A9X2VH74_9PSEU</name>
<proteinExistence type="inferred from homology"/>
<gene>
    <name evidence="9" type="ORF">NZH93_07180</name>
</gene>
<dbReference type="Gene3D" id="1.10.3720.10">
    <property type="entry name" value="MetI-like"/>
    <property type="match status" value="1"/>
</dbReference>
<keyword evidence="10" id="KW-1185">Reference proteome</keyword>